<dbReference type="STRING" id="1712654.A7C91_04040"/>
<gene>
    <name evidence="1" type="ORF">A7C91_04040</name>
</gene>
<protein>
    <recommendedName>
        <fullName evidence="3">CARDB domain-containing protein</fullName>
    </recommendedName>
</protein>
<dbReference type="Proteomes" id="UP000076969">
    <property type="component" value="Chromosome"/>
</dbReference>
<reference evidence="2" key="1">
    <citation type="journal article" date="2016" name="Syst. Appl. Microbiol.">
        <title>Thermococcus piezophilus sp. nov., a novel hyperthermophilic and piezophilic archaeon with a broad pressure range for growth, isolated from a deepest hydrothermal vent at the Mid-Cayman Rise.</title>
        <authorList>
            <person name="Dalmasso C."/>
            <person name="Oger P."/>
            <person name="Selva G."/>
            <person name="Courtine D."/>
            <person name="L'Haridon S."/>
            <person name="Garlaschelli A."/>
            <person name="Roussel E."/>
            <person name="Miyazaki J."/>
            <person name="Reveillaud J."/>
            <person name="Jebbar M."/>
            <person name="Takai K."/>
            <person name="Maignien L."/>
            <person name="Alain K."/>
        </authorList>
    </citation>
    <scope>NUCLEOTIDE SEQUENCE [LARGE SCALE GENOMIC DNA]</scope>
    <source>
        <strain evidence="2">CDGS</strain>
    </source>
</reference>
<accession>A0A172WG82</accession>
<dbReference type="GeneID" id="28495336"/>
<dbReference type="RefSeq" id="WP_068665122.1">
    <property type="nucleotide sequence ID" value="NZ_CP015520.1"/>
</dbReference>
<dbReference type="AlphaFoldDB" id="A0A172WG82"/>
<evidence type="ECO:0000313" key="2">
    <source>
        <dbReference type="Proteomes" id="UP000076969"/>
    </source>
</evidence>
<evidence type="ECO:0008006" key="3">
    <source>
        <dbReference type="Google" id="ProtNLM"/>
    </source>
</evidence>
<organism evidence="1 2">
    <name type="scientific">Thermococcus piezophilus</name>
    <dbReference type="NCBI Taxonomy" id="1712654"/>
    <lineage>
        <taxon>Archaea</taxon>
        <taxon>Methanobacteriati</taxon>
        <taxon>Methanobacteriota</taxon>
        <taxon>Thermococci</taxon>
        <taxon>Thermococcales</taxon>
        <taxon>Thermococcaceae</taxon>
        <taxon>Thermococcus</taxon>
    </lineage>
</organism>
<proteinExistence type="predicted"/>
<evidence type="ECO:0000313" key="1">
    <source>
        <dbReference type="EMBL" id="ANF22431.1"/>
    </source>
</evidence>
<dbReference type="EMBL" id="CP015520">
    <property type="protein sequence ID" value="ANF22431.1"/>
    <property type="molecule type" value="Genomic_DNA"/>
</dbReference>
<keyword evidence="2" id="KW-1185">Reference proteome</keyword>
<dbReference type="OrthoDB" id="102331at2157"/>
<name>A0A172WG82_9EURY</name>
<sequence>MTQDENGDGTVKTGEDVTFKVVVKNDNDVNIAGTCTIRIVYPTSSSDTSTRSFSVSVNAPAGGSATETFGSVHYAWSGTFTYPGECSFDQYTKSFSGSVTVIKDTSPINPSNSLFSVELIAYPTELEGGGEVYLQVKAWNYDGSLIPVMGYIEIDGDRIRGIW</sequence>
<dbReference type="KEGG" id="tpie:A7C91_04040"/>